<comment type="caution">
    <text evidence="2">The sequence shown here is derived from an EMBL/GenBank/DDBJ whole genome shotgun (WGS) entry which is preliminary data.</text>
</comment>
<organism evidence="2 3">
    <name type="scientific">Hyphomonas atlantica</name>
    <dbReference type="NCBI Taxonomy" id="1280948"/>
    <lineage>
        <taxon>Bacteria</taxon>
        <taxon>Pseudomonadati</taxon>
        <taxon>Pseudomonadota</taxon>
        <taxon>Alphaproteobacteria</taxon>
        <taxon>Hyphomonadales</taxon>
        <taxon>Hyphomonadaceae</taxon>
        <taxon>Hyphomonas</taxon>
    </lineage>
</organism>
<dbReference type="EMBL" id="AWFH01000004">
    <property type="protein sequence ID" value="KCZ64330.1"/>
    <property type="molecule type" value="Genomic_DNA"/>
</dbReference>
<protein>
    <recommendedName>
        <fullName evidence="1">Bacteriophage Mx8 p63 C-terminal domain-containing protein</fullName>
    </recommendedName>
</protein>
<dbReference type="InterPro" id="IPR018874">
    <property type="entry name" value="Phage_Mx8_p63_C"/>
</dbReference>
<dbReference type="STRING" id="1280948.HY36_13345"/>
<dbReference type="AlphaFoldDB" id="A0A059E9Q5"/>
<evidence type="ECO:0000259" key="1">
    <source>
        <dbReference type="Pfam" id="PF10546"/>
    </source>
</evidence>
<evidence type="ECO:0000313" key="3">
    <source>
        <dbReference type="Proteomes" id="UP000024547"/>
    </source>
</evidence>
<dbReference type="PATRIC" id="fig|1280948.3.peg.908"/>
<evidence type="ECO:0000313" key="2">
    <source>
        <dbReference type="EMBL" id="KCZ64330.1"/>
    </source>
</evidence>
<dbReference type="Proteomes" id="UP000024547">
    <property type="component" value="Unassembled WGS sequence"/>
</dbReference>
<name>A0A059E9Q5_9PROT</name>
<dbReference type="eggNOG" id="ENOG502ZB8K">
    <property type="taxonomic scope" value="Bacteria"/>
</dbReference>
<keyword evidence="3" id="KW-1185">Reference proteome</keyword>
<gene>
    <name evidence="2" type="ORF">HY36_13345</name>
</gene>
<dbReference type="Pfam" id="PF10546">
    <property type="entry name" value="P63C"/>
    <property type="match status" value="1"/>
</dbReference>
<feature type="domain" description="Bacteriophage Mx8 p63 C-terminal" evidence="1">
    <location>
        <begin position="209"/>
        <end position="303"/>
    </location>
</feature>
<proteinExistence type="predicted"/>
<accession>A0A059E9Q5</accession>
<sequence>MRGLFLFGCLLEADMTETPQQKGGLARTAALSVSRRSEIARAAAKARWAKPEDVGKMPEANSAGSLRIGEIEIDCYVLKDRRRLIHKRAMARAIGLKSDGGNALMKTLSRKSLGSIIPLELREKIDNPIVFKPLNGDPAHGYEATVLIDLCDALMVGRTQLHPSQQFLAYQAEIILRAAAKIGIIALVDEATGFIEDKRKDEYRELWLQFIRHEYARWEQEFPNELFEAFYQIYGLKRLNPKSTKHPKFFGKLIRKYIYKPLASSNGAILEELEQKNPVIYANGGRRYKLFQFLSDEVGMPALRAHIWQVVAIGRLSSNKRQFERNFYKAFPSAADPHGAMNLDLFDDLEDDD</sequence>
<reference evidence="2 3" key="1">
    <citation type="journal article" date="2014" name="Antonie Van Leeuwenhoek">
        <title>Hyphomonas beringensis sp. nov. and Hyphomonas chukchiensis sp. nov., isolated from surface seawater of the Bering Sea and Chukchi Sea.</title>
        <authorList>
            <person name="Li C."/>
            <person name="Lai Q."/>
            <person name="Li G."/>
            <person name="Dong C."/>
            <person name="Wang J."/>
            <person name="Liao Y."/>
            <person name="Shao Z."/>
        </authorList>
    </citation>
    <scope>NUCLEOTIDE SEQUENCE [LARGE SCALE GENOMIC DNA]</scope>
    <source>
        <strain evidence="2 3">22II1-22F38</strain>
    </source>
</reference>